<proteinExistence type="predicted"/>
<evidence type="ECO:0008006" key="3">
    <source>
        <dbReference type="Google" id="ProtNLM"/>
    </source>
</evidence>
<name>B9EUD9_ORYSJ</name>
<dbReference type="AlphaFoldDB" id="B9EUD9"/>
<dbReference type="PANTHER" id="PTHR47165">
    <property type="entry name" value="OS03G0429900 PROTEIN"/>
    <property type="match status" value="1"/>
</dbReference>
<evidence type="ECO:0000256" key="1">
    <source>
        <dbReference type="SAM" id="MobiDB-lite"/>
    </source>
</evidence>
<dbReference type="CDD" id="cd04481">
    <property type="entry name" value="RPA1_DBD_B_like"/>
    <property type="match status" value="1"/>
</dbReference>
<protein>
    <recommendedName>
        <fullName evidence="3">DUF223 domain-containing protein</fullName>
    </recommendedName>
</protein>
<dbReference type="InterPro" id="IPR012340">
    <property type="entry name" value="NA-bd_OB-fold"/>
</dbReference>
<feature type="region of interest" description="Disordered" evidence="1">
    <location>
        <begin position="290"/>
        <end position="320"/>
    </location>
</feature>
<accession>B9EUD9</accession>
<dbReference type="EMBL" id="CM000138">
    <property type="protein sequence ID" value="EEE55660.1"/>
    <property type="molecule type" value="Genomic_DNA"/>
</dbReference>
<dbReference type="Gene3D" id="2.40.50.140">
    <property type="entry name" value="Nucleic acid-binding proteins"/>
    <property type="match status" value="2"/>
</dbReference>
<organism evidence="2">
    <name type="scientific">Oryza sativa subsp. japonica</name>
    <name type="common">Rice</name>
    <dbReference type="NCBI Taxonomy" id="39947"/>
    <lineage>
        <taxon>Eukaryota</taxon>
        <taxon>Viridiplantae</taxon>
        <taxon>Streptophyta</taxon>
        <taxon>Embryophyta</taxon>
        <taxon>Tracheophyta</taxon>
        <taxon>Spermatophyta</taxon>
        <taxon>Magnoliopsida</taxon>
        <taxon>Liliopsida</taxon>
        <taxon>Poales</taxon>
        <taxon>Poaceae</taxon>
        <taxon>BOP clade</taxon>
        <taxon>Oryzoideae</taxon>
        <taxon>Oryzeae</taxon>
        <taxon>Oryzinae</taxon>
        <taxon>Oryza</taxon>
        <taxon>Oryza sativa</taxon>
    </lineage>
</organism>
<dbReference type="Proteomes" id="UP000007752">
    <property type="component" value="Chromosome 1"/>
</dbReference>
<dbReference type="SUPFAM" id="SSF50249">
    <property type="entry name" value="Nucleic acid-binding proteins"/>
    <property type="match status" value="2"/>
</dbReference>
<sequence length="353" mass="38902">MVMPYFTSMLFVSYTSKHQQGYMMDAQIPGRHVSQFKPLLKEDAVYYIKYFEVAEARPQYRPIDRMVMAKFTAHTTVREDTEAPSTFPSHAYKVLSFDELRGRAYRKDILSDAIGIMTAIGPVQTVSCGGVMKAVLNVHITNGSETAVVALWGAHATQFHAENLQQQPDHGPVVILFVGLTVKFRDGARDIVPSEIKAVFGKQYVIRTSVSRGSLQRNRISYQVDSLMLASLDAAHTSTLPSHDASVASSQHGSSPADAIEPHTIIGSSLQSMTPSTPLVLPDPKVLAMAQPDKKHKSSVIDEDLAQEGSSPREHDCQKASVDLRAPYNITPPKRSFAPGMPRRILLSLIKQD</sequence>
<reference evidence="2" key="1">
    <citation type="journal article" date="2005" name="PLoS Biol.">
        <title>The genomes of Oryza sativa: a history of duplications.</title>
        <authorList>
            <person name="Yu J."/>
            <person name="Wang J."/>
            <person name="Lin W."/>
            <person name="Li S."/>
            <person name="Li H."/>
            <person name="Zhou J."/>
            <person name="Ni P."/>
            <person name="Dong W."/>
            <person name="Hu S."/>
            <person name="Zeng C."/>
            <person name="Zhang J."/>
            <person name="Zhang Y."/>
            <person name="Li R."/>
            <person name="Xu Z."/>
            <person name="Li S."/>
            <person name="Li X."/>
            <person name="Zheng H."/>
            <person name="Cong L."/>
            <person name="Lin L."/>
            <person name="Yin J."/>
            <person name="Geng J."/>
            <person name="Li G."/>
            <person name="Shi J."/>
            <person name="Liu J."/>
            <person name="Lv H."/>
            <person name="Li J."/>
            <person name="Wang J."/>
            <person name="Deng Y."/>
            <person name="Ran L."/>
            <person name="Shi X."/>
            <person name="Wang X."/>
            <person name="Wu Q."/>
            <person name="Li C."/>
            <person name="Ren X."/>
            <person name="Wang J."/>
            <person name="Wang X."/>
            <person name="Li D."/>
            <person name="Liu D."/>
            <person name="Zhang X."/>
            <person name="Ji Z."/>
            <person name="Zhao W."/>
            <person name="Sun Y."/>
            <person name="Zhang Z."/>
            <person name="Bao J."/>
            <person name="Han Y."/>
            <person name="Dong L."/>
            <person name="Ji J."/>
            <person name="Chen P."/>
            <person name="Wu S."/>
            <person name="Liu J."/>
            <person name="Xiao Y."/>
            <person name="Bu D."/>
            <person name="Tan J."/>
            <person name="Yang L."/>
            <person name="Ye C."/>
            <person name="Zhang J."/>
            <person name="Xu J."/>
            <person name="Zhou Y."/>
            <person name="Yu Y."/>
            <person name="Zhang B."/>
            <person name="Zhuang S."/>
            <person name="Wei H."/>
            <person name="Liu B."/>
            <person name="Lei M."/>
            <person name="Yu H."/>
            <person name="Li Y."/>
            <person name="Xu H."/>
            <person name="Wei S."/>
            <person name="He X."/>
            <person name="Fang L."/>
            <person name="Zhang Z."/>
            <person name="Zhang Y."/>
            <person name="Huang X."/>
            <person name="Su Z."/>
            <person name="Tong W."/>
            <person name="Li J."/>
            <person name="Tong Z."/>
            <person name="Li S."/>
            <person name="Ye J."/>
            <person name="Wang L."/>
            <person name="Fang L."/>
            <person name="Lei T."/>
            <person name="Chen C."/>
            <person name="Chen H."/>
            <person name="Xu Z."/>
            <person name="Li H."/>
            <person name="Huang H."/>
            <person name="Zhang F."/>
            <person name="Xu H."/>
            <person name="Li N."/>
            <person name="Zhao C."/>
            <person name="Li S."/>
            <person name="Dong L."/>
            <person name="Huang Y."/>
            <person name="Li L."/>
            <person name="Xi Y."/>
            <person name="Qi Q."/>
            <person name="Li W."/>
            <person name="Zhang B."/>
            <person name="Hu W."/>
            <person name="Zhang Y."/>
            <person name="Tian X."/>
            <person name="Jiao Y."/>
            <person name="Liang X."/>
            <person name="Jin J."/>
            <person name="Gao L."/>
            <person name="Zheng W."/>
            <person name="Hao B."/>
            <person name="Liu S."/>
            <person name="Wang W."/>
            <person name="Yuan L."/>
            <person name="Cao M."/>
            <person name="McDermott J."/>
            <person name="Samudrala R."/>
            <person name="Wang J."/>
            <person name="Wong G.K."/>
            <person name="Yang H."/>
        </authorList>
    </citation>
    <scope>NUCLEOTIDE SEQUENCE [LARGE SCALE GENOMIC DNA]</scope>
</reference>
<evidence type="ECO:0000313" key="2">
    <source>
        <dbReference type="EMBL" id="EEE55660.1"/>
    </source>
</evidence>
<dbReference type="CDD" id="cd04480">
    <property type="entry name" value="RPA1_DBD_A_like"/>
    <property type="match status" value="1"/>
</dbReference>
<reference evidence="2" key="2">
    <citation type="submission" date="2008-12" db="EMBL/GenBank/DDBJ databases">
        <title>Improved gene annotation of the rice (Oryza sativa) genomes.</title>
        <authorList>
            <person name="Wang J."/>
            <person name="Li R."/>
            <person name="Fan W."/>
            <person name="Huang Q."/>
            <person name="Zhang J."/>
            <person name="Zhou Y."/>
            <person name="Hu Y."/>
            <person name="Zi S."/>
            <person name="Li J."/>
            <person name="Ni P."/>
            <person name="Zheng H."/>
            <person name="Zhang Y."/>
            <person name="Zhao M."/>
            <person name="Hao Q."/>
            <person name="McDermott J."/>
            <person name="Samudrala R."/>
            <person name="Kristiansen K."/>
            <person name="Wong G.K.-S."/>
        </authorList>
    </citation>
    <scope>NUCLEOTIDE SEQUENCE</scope>
</reference>
<gene>
    <name evidence="2" type="ORF">OsJ_04058</name>
</gene>
<dbReference type="PANTHER" id="PTHR47165:SF4">
    <property type="entry name" value="OS03G0429900 PROTEIN"/>
    <property type="match status" value="1"/>
</dbReference>